<evidence type="ECO:0000256" key="2">
    <source>
        <dbReference type="SAM" id="SignalP"/>
    </source>
</evidence>
<dbReference type="RefSeq" id="WP_253239770.1">
    <property type="nucleotide sequence ID" value="NZ_JAMYJR010000027.1"/>
</dbReference>
<gene>
    <name evidence="3" type="ORF">M1L60_24145</name>
</gene>
<protein>
    <recommendedName>
        <fullName evidence="5">Ricin B lectin domain-containing protein</fullName>
    </recommendedName>
</protein>
<feature type="compositionally biased region" description="Low complexity" evidence="1">
    <location>
        <begin position="26"/>
        <end position="64"/>
    </location>
</feature>
<evidence type="ECO:0000313" key="3">
    <source>
        <dbReference type="EMBL" id="MCO8273691.1"/>
    </source>
</evidence>
<feature type="chain" id="PRO_5045248462" description="Ricin B lectin domain-containing protein" evidence="2">
    <location>
        <begin position="19"/>
        <end position="216"/>
    </location>
</feature>
<keyword evidence="2" id="KW-0732">Signal</keyword>
<evidence type="ECO:0008006" key="5">
    <source>
        <dbReference type="Google" id="ProtNLM"/>
    </source>
</evidence>
<dbReference type="EMBL" id="JAMYJR010000027">
    <property type="protein sequence ID" value="MCO8273691.1"/>
    <property type="molecule type" value="Genomic_DNA"/>
</dbReference>
<dbReference type="PROSITE" id="PS51257">
    <property type="entry name" value="PROKAR_LIPOPROTEIN"/>
    <property type="match status" value="1"/>
</dbReference>
<feature type="region of interest" description="Disordered" evidence="1">
    <location>
        <begin position="26"/>
        <end position="73"/>
    </location>
</feature>
<feature type="signal peptide" evidence="2">
    <location>
        <begin position="1"/>
        <end position="18"/>
    </location>
</feature>
<keyword evidence="4" id="KW-1185">Reference proteome</keyword>
<name>A0ABT1DS78_9ACTN</name>
<proteinExistence type="predicted"/>
<evidence type="ECO:0000256" key="1">
    <source>
        <dbReference type="SAM" id="MobiDB-lite"/>
    </source>
</evidence>
<comment type="caution">
    <text evidence="3">The sequence shown here is derived from an EMBL/GenBank/DDBJ whole genome shotgun (WGS) entry which is preliminary data.</text>
</comment>
<evidence type="ECO:0000313" key="4">
    <source>
        <dbReference type="Proteomes" id="UP001523369"/>
    </source>
</evidence>
<accession>A0ABT1DS78</accession>
<reference evidence="3 4" key="1">
    <citation type="submission" date="2022-06" db="EMBL/GenBank/DDBJ databases">
        <title>New Species of the Genus Actinoplanes, ActinopZanes ferrugineus.</title>
        <authorList>
            <person name="Ding P."/>
        </authorList>
    </citation>
    <scope>NUCLEOTIDE SEQUENCE [LARGE SCALE GENOMIC DNA]</scope>
    <source>
        <strain evidence="3 4">TRM88003</strain>
    </source>
</reference>
<dbReference type="Proteomes" id="UP001523369">
    <property type="component" value="Unassembled WGS sequence"/>
</dbReference>
<organism evidence="3 4">
    <name type="scientific">Paractinoplanes aksuensis</name>
    <dbReference type="NCBI Taxonomy" id="2939490"/>
    <lineage>
        <taxon>Bacteria</taxon>
        <taxon>Bacillati</taxon>
        <taxon>Actinomycetota</taxon>
        <taxon>Actinomycetes</taxon>
        <taxon>Micromonosporales</taxon>
        <taxon>Micromonosporaceae</taxon>
        <taxon>Paractinoplanes</taxon>
    </lineage>
</organism>
<sequence length="216" mass="22107">MRLGVLAAVVGLTAAVGACGTDDLPAAATPPSTVTTPAATEPTAAAPEPTTEAPEPAKPTTRAPSKPQESDLSQLERIGVDIGGGMVLDVADDGVDRFLQIGANGVVDFTGASHTDSTMMSFQPAPVSARNRVVIKPPFWNEDTGAGSCVADTSGAALKLETCRAGRDTQIWQVVPAGDSGQFELRGAFGILSVKDGRLTTGDGGRTGLQTLDFRD</sequence>